<dbReference type="Pfam" id="PF00072">
    <property type="entry name" value="Response_reg"/>
    <property type="match status" value="1"/>
</dbReference>
<gene>
    <name evidence="5" type="primary">ycf29</name>
</gene>
<proteinExistence type="predicted"/>
<dbReference type="SMART" id="SM00448">
    <property type="entry name" value="REC"/>
    <property type="match status" value="1"/>
</dbReference>
<feature type="modified residue" description="4-aspartylphosphate" evidence="2">
    <location>
        <position position="53"/>
    </location>
</feature>
<dbReference type="InterPro" id="IPR000792">
    <property type="entry name" value="Tscrpt_reg_LuxR_C"/>
</dbReference>
<dbReference type="InterPro" id="IPR001789">
    <property type="entry name" value="Sig_transdc_resp-reg_receiver"/>
</dbReference>
<evidence type="ECO:0000256" key="1">
    <source>
        <dbReference type="ARBA" id="ARBA00022553"/>
    </source>
</evidence>
<reference evidence="5" key="2">
    <citation type="journal article" date="2021" name="Genomics">
        <title>Comparative analysis of mitochondrial genomes of Nirvanini and Evacanthini (Hemiptera: Cicadellidae) reveals an explicit evolutionary relationship.</title>
        <authorList>
            <person name="Du Y."/>
            <person name="Liang Z."/>
            <person name="Dietrich C.H."/>
            <person name="Dai W."/>
        </authorList>
    </citation>
    <scope>NUCLEOTIDE SEQUENCE</scope>
</reference>
<dbReference type="PANTHER" id="PTHR43547:SF2">
    <property type="entry name" value="HYBRID SIGNAL TRANSDUCTION HISTIDINE KINASE C"/>
    <property type="match status" value="1"/>
</dbReference>
<accession>A0A8E7PH36</accession>
<name>A0A8E7PH36_9FLOR</name>
<protein>
    <recommendedName>
        <fullName evidence="6">TctD-like protein</fullName>
    </recommendedName>
</protein>
<dbReference type="CDD" id="cd06170">
    <property type="entry name" value="LuxR_C_like"/>
    <property type="match status" value="1"/>
</dbReference>
<dbReference type="GO" id="GO:0006355">
    <property type="term" value="P:regulation of DNA-templated transcription"/>
    <property type="evidence" value="ECO:0007669"/>
    <property type="project" value="InterPro"/>
</dbReference>
<dbReference type="GO" id="GO:0000155">
    <property type="term" value="F:phosphorelay sensor kinase activity"/>
    <property type="evidence" value="ECO:0007669"/>
    <property type="project" value="TreeGrafter"/>
</dbReference>
<evidence type="ECO:0000313" key="5">
    <source>
        <dbReference type="EMBL" id="QVY58154.1"/>
    </source>
</evidence>
<dbReference type="PROSITE" id="PS50043">
    <property type="entry name" value="HTH_LUXR_2"/>
    <property type="match status" value="1"/>
</dbReference>
<organism evidence="5">
    <name type="scientific">Eucheuma denticulatum</name>
    <dbReference type="NCBI Taxonomy" id="305493"/>
    <lineage>
        <taxon>Eukaryota</taxon>
        <taxon>Rhodophyta</taxon>
        <taxon>Florideophyceae</taxon>
        <taxon>Rhodymeniophycidae</taxon>
        <taxon>Gigartinales</taxon>
        <taxon>Solieriaceae</taxon>
        <taxon>Eucheuma</taxon>
    </lineage>
</organism>
<evidence type="ECO:0008006" key="6">
    <source>
        <dbReference type="Google" id="ProtNLM"/>
    </source>
</evidence>
<dbReference type="SMART" id="SM00421">
    <property type="entry name" value="HTH_LUXR"/>
    <property type="match status" value="1"/>
</dbReference>
<dbReference type="Pfam" id="PF00196">
    <property type="entry name" value="GerE"/>
    <property type="match status" value="1"/>
</dbReference>
<keyword evidence="1 2" id="KW-0597">Phosphoprotein</keyword>
<keyword evidence="5" id="KW-0934">Plastid</keyword>
<dbReference type="PROSITE" id="PS00622">
    <property type="entry name" value="HTH_LUXR_1"/>
    <property type="match status" value="1"/>
</dbReference>
<geneLocation type="plastid" evidence="5"/>
<dbReference type="PROSITE" id="PS50110">
    <property type="entry name" value="RESPONSE_REGULATORY"/>
    <property type="match status" value="1"/>
</dbReference>
<evidence type="ECO:0000256" key="2">
    <source>
        <dbReference type="PROSITE-ProRule" id="PRU00169"/>
    </source>
</evidence>
<dbReference type="EMBL" id="MN240357">
    <property type="protein sequence ID" value="QVY58154.1"/>
    <property type="molecule type" value="Genomic_DNA"/>
</dbReference>
<reference evidence="5" key="1">
    <citation type="submission" date="2019-07" db="EMBL/GenBank/DDBJ databases">
        <authorList>
            <person name="Zhang J."/>
            <person name="Liu T."/>
        </authorList>
    </citation>
    <scope>NUCLEOTIDE SEQUENCE</scope>
</reference>
<dbReference type="AlphaFoldDB" id="A0A8E7PH36"/>
<evidence type="ECO:0000259" key="4">
    <source>
        <dbReference type="PROSITE" id="PS50110"/>
    </source>
</evidence>
<feature type="domain" description="Response regulatory" evidence="4">
    <location>
        <begin position="4"/>
        <end position="120"/>
    </location>
</feature>
<sequence>MVKRILLLDDDTYIRNSISSYLVSKKFSVCLTDSVVSALNELNKSIPDLVIADIMMPDTSGYDFLSILRSSKLFCDIPFIFLTAKGMTNDRIKGYDAGCNAYLTKPFDPSELLSIINNLLKYQQSSNTILNVKIPNIVNDKYFLINSLTVREKAVLKLVVRGYKNREVADKLQISIRSVEKYVSRLLHKTSTRNRTELTQFIGSTIIGLYKGE</sequence>
<evidence type="ECO:0000259" key="3">
    <source>
        <dbReference type="PROSITE" id="PS50043"/>
    </source>
</evidence>
<dbReference type="PANTHER" id="PTHR43547">
    <property type="entry name" value="TWO-COMPONENT HISTIDINE KINASE"/>
    <property type="match status" value="1"/>
</dbReference>
<feature type="domain" description="HTH luxR-type" evidence="3">
    <location>
        <begin position="141"/>
        <end position="206"/>
    </location>
</feature>